<evidence type="ECO:0000313" key="1">
    <source>
        <dbReference type="EMBL" id="MBE9115816.1"/>
    </source>
</evidence>
<organism evidence="1 2">
    <name type="scientific">Lusitaniella coriacea LEGE 07157</name>
    <dbReference type="NCBI Taxonomy" id="945747"/>
    <lineage>
        <taxon>Bacteria</taxon>
        <taxon>Bacillati</taxon>
        <taxon>Cyanobacteriota</taxon>
        <taxon>Cyanophyceae</taxon>
        <taxon>Spirulinales</taxon>
        <taxon>Lusitaniellaceae</taxon>
        <taxon>Lusitaniella</taxon>
    </lineage>
</organism>
<dbReference type="Proteomes" id="UP000654482">
    <property type="component" value="Unassembled WGS sequence"/>
</dbReference>
<accession>A0A8J7DVH2</accession>
<sequence>MVEDEPGIAQFIPQGLTEVKYAVDVARDGQEGLDYFWASLSRSVVTA</sequence>
<protein>
    <submittedName>
        <fullName evidence="1">Uncharacterized protein</fullName>
    </submittedName>
</protein>
<name>A0A8J7DVH2_9CYAN</name>
<comment type="caution">
    <text evidence="1">The sequence shown here is derived from an EMBL/GenBank/DDBJ whole genome shotgun (WGS) entry which is preliminary data.</text>
</comment>
<dbReference type="RefSeq" id="WP_194028910.1">
    <property type="nucleotide sequence ID" value="NZ_JADEWZ010000009.1"/>
</dbReference>
<dbReference type="InterPro" id="IPR011006">
    <property type="entry name" value="CheY-like_superfamily"/>
</dbReference>
<keyword evidence="2" id="KW-1185">Reference proteome</keyword>
<gene>
    <name evidence="1" type="ORF">IQ249_07915</name>
</gene>
<dbReference type="SUPFAM" id="SSF52172">
    <property type="entry name" value="CheY-like"/>
    <property type="match status" value="1"/>
</dbReference>
<evidence type="ECO:0000313" key="2">
    <source>
        <dbReference type="Proteomes" id="UP000654482"/>
    </source>
</evidence>
<reference evidence="1" key="1">
    <citation type="submission" date="2020-10" db="EMBL/GenBank/DDBJ databases">
        <authorList>
            <person name="Castelo-Branco R."/>
            <person name="Eusebio N."/>
            <person name="Adriana R."/>
            <person name="Vieira A."/>
            <person name="Brugerolle De Fraissinette N."/>
            <person name="Rezende De Castro R."/>
            <person name="Schneider M.P."/>
            <person name="Vasconcelos V."/>
            <person name="Leao P.N."/>
        </authorList>
    </citation>
    <scope>NUCLEOTIDE SEQUENCE</scope>
    <source>
        <strain evidence="1">LEGE 07157</strain>
    </source>
</reference>
<proteinExistence type="predicted"/>
<dbReference type="EMBL" id="JADEWZ010000009">
    <property type="protein sequence ID" value="MBE9115816.1"/>
    <property type="molecule type" value="Genomic_DNA"/>
</dbReference>
<dbReference type="AlphaFoldDB" id="A0A8J7DVH2"/>